<dbReference type="EMBL" id="KY913898">
    <property type="protein sequence ID" value="ASD48951.1"/>
    <property type="molecule type" value="Genomic_DNA"/>
</dbReference>
<geneLocation type="plasmid" evidence="1">
    <name>p2-OXA</name>
</geneLocation>
<keyword evidence="1" id="KW-0614">Plasmid</keyword>
<dbReference type="AlphaFoldDB" id="A0A1Z3MMM0"/>
<name>A0A1Z3MMM0_KLEOX</name>
<evidence type="ECO:0000313" key="1">
    <source>
        <dbReference type="EMBL" id="ASD48951.1"/>
    </source>
</evidence>
<protein>
    <submittedName>
        <fullName evidence="1">Uncharacterized protein</fullName>
    </submittedName>
</protein>
<proteinExistence type="predicted"/>
<accession>A0A1Z3MMM0</accession>
<organism evidence="1">
    <name type="scientific">Klebsiella oxytoca</name>
    <dbReference type="NCBI Taxonomy" id="571"/>
    <lineage>
        <taxon>Bacteria</taxon>
        <taxon>Pseudomonadati</taxon>
        <taxon>Pseudomonadota</taxon>
        <taxon>Gammaproteobacteria</taxon>
        <taxon>Enterobacterales</taxon>
        <taxon>Enterobacteriaceae</taxon>
        <taxon>Klebsiella/Raoultella group</taxon>
        <taxon>Klebsiella</taxon>
    </lineage>
</organism>
<sequence length="66" mass="7141">MANTVINGVTQRHLKAVHQRLHGGGNGFVPVISAQLFTRFQLHHVGVNVQPPGRDIVCQLHTALPG</sequence>
<reference evidence="1" key="1">
    <citation type="submission" date="2017-04" db="EMBL/GenBank/DDBJ databases">
        <title>First report of Klebsiella oxytoca strain simultaneously producing NDM-1, IMP-4 and KPC-2 carbapenemases.</title>
        <authorList>
            <person name="Wang J."/>
            <person name="Li J."/>
            <person name="Yuan M."/>
            <person name="Chen H."/>
            <person name="Jia Y."/>
            <person name="Zhu X."/>
            <person name="Bai L."/>
            <person name="Bai X."/>
            <person name="Fanning S."/>
        </authorList>
    </citation>
    <scope>NUCLEOTIDE SEQUENCE</scope>
    <source>
        <strain evidence="1">PKOX3</strain>
        <plasmid evidence="1">p2-OXA</plasmid>
    </source>
</reference>